<evidence type="ECO:0000259" key="6">
    <source>
        <dbReference type="Pfam" id="PF21912"/>
    </source>
</evidence>
<feature type="domain" description="Glycosyltransferase 2-like" evidence="5">
    <location>
        <begin position="472"/>
        <end position="642"/>
    </location>
</feature>
<proteinExistence type="inferred from homology"/>
<dbReference type="GO" id="GO:0016757">
    <property type="term" value="F:glycosyltransferase activity"/>
    <property type="evidence" value="ECO:0007669"/>
    <property type="project" value="UniProtKB-KW"/>
</dbReference>
<dbReference type="RefSeq" id="WP_179253048.1">
    <property type="nucleotide sequence ID" value="NZ_JACBIV010000013.1"/>
</dbReference>
<dbReference type="InterPro" id="IPR054112">
    <property type="entry name" value="Glyco_transf_99_N"/>
</dbReference>
<keyword evidence="4" id="KW-0175">Coiled coil</keyword>
<dbReference type="Proteomes" id="UP000659084">
    <property type="component" value="Unassembled WGS sequence"/>
</dbReference>
<gene>
    <name evidence="7" type="ORF">H8J20_12015</name>
</gene>
<comment type="caution">
    <text evidence="7">The sequence shown here is derived from an EMBL/GenBank/DDBJ whole genome shotgun (WGS) entry which is preliminary data.</text>
</comment>
<dbReference type="SUPFAM" id="SSF53756">
    <property type="entry name" value="UDP-Glycosyltransferase/glycogen phosphorylase"/>
    <property type="match status" value="1"/>
</dbReference>
<organism evidence="7 8">
    <name type="scientific">Serratia fonticola</name>
    <dbReference type="NCBI Taxonomy" id="47917"/>
    <lineage>
        <taxon>Bacteria</taxon>
        <taxon>Pseudomonadati</taxon>
        <taxon>Pseudomonadota</taxon>
        <taxon>Gammaproteobacteria</taxon>
        <taxon>Enterobacterales</taxon>
        <taxon>Yersiniaceae</taxon>
        <taxon>Serratia</taxon>
    </lineage>
</organism>
<evidence type="ECO:0000256" key="4">
    <source>
        <dbReference type="SAM" id="Coils"/>
    </source>
</evidence>
<dbReference type="GO" id="GO:0000271">
    <property type="term" value="P:polysaccharide biosynthetic process"/>
    <property type="evidence" value="ECO:0007669"/>
    <property type="project" value="InterPro"/>
</dbReference>
<evidence type="ECO:0000256" key="2">
    <source>
        <dbReference type="ARBA" id="ARBA00022676"/>
    </source>
</evidence>
<reference evidence="7" key="1">
    <citation type="submission" date="2020-08" db="EMBL/GenBank/DDBJ databases">
        <title>Food and environmental bacterial isolates.</title>
        <authorList>
            <person name="Richter L."/>
            <person name="Du Plessis E.M."/>
            <person name="Duvenage S."/>
            <person name="Allam M."/>
            <person name="Korsten L."/>
        </authorList>
    </citation>
    <scope>NUCLEOTIDE SEQUENCE</scope>
    <source>
        <strain evidence="7">UPMP2127</strain>
    </source>
</reference>
<dbReference type="EMBL" id="JACNYO010000010">
    <property type="protein sequence ID" value="MBC3212864.1"/>
    <property type="molecule type" value="Genomic_DNA"/>
</dbReference>
<feature type="domain" description="Glycosyltransferase 99 N-terminal" evidence="6">
    <location>
        <begin position="4"/>
        <end position="180"/>
    </location>
</feature>
<evidence type="ECO:0000256" key="1">
    <source>
        <dbReference type="ARBA" id="ARBA00006739"/>
    </source>
</evidence>
<evidence type="ECO:0000313" key="8">
    <source>
        <dbReference type="Proteomes" id="UP000659084"/>
    </source>
</evidence>
<keyword evidence="3" id="KW-0808">Transferase</keyword>
<dbReference type="InterPro" id="IPR029044">
    <property type="entry name" value="Nucleotide-diphossugar_trans"/>
</dbReference>
<comment type="similarity">
    <text evidence="1">Belongs to the glycosyltransferase 2 family.</text>
</comment>
<dbReference type="Pfam" id="PF21912">
    <property type="entry name" value="Glyco_transf_99"/>
    <property type="match status" value="1"/>
</dbReference>
<sequence length="1210" mass="137832">MISIYLPAYPFRGVKAPYLWFFYRVLTSIKEPMHFIMGSDYLSPLTLWEEEGRWELEGDSQKRLSYQLPDLESIKEDHLISLIDESFFNDYISRCFNNPDELFKRFITEVIPELEEEILSALNKVSNVDCVLTWCNCPSLNAAAEKKKIKVVNLELGPLRSPEYFSTAYFDFSGVNGNTEAEKRYQNNDFNFNKYIQISELRGFFASKPLATYALSEQNKNQVFGDGDASDLPEALLQKEEDKFDVGIVLQVENDSNIIAFSNSFNNQSLLDYAEAIFPARKLIRSHPGSRFILQEGKDTIDRSVNSIDFIARCRHILTINSSVGLEAMLMDVPVTILGDCSYAFCNVDNRPERAKRLAFYLFAYLVPFEFLFDVDYIRFRLSSPTEKDVIMKHVNYYITRGGGMLDSDMEAKASSIIEDESVESKIRTLINTVQTLNSELVSKNDKIDELEEKIGMLETLVDAQSEIIVDVIVPVYAGLEETQECIESAIATLPHWAQLVVINDASPEPELTQWLRERAASSRFTLLENEQNLGFVATVNRGMKLNPKRDVLLLNSDVEVANDWLERIRAAAYSLNRVGSITPFSNNATICSFPNFCEDNELFMGMNVQQLDDQFATYGNENNLVEVPTGVGFCMYIRRDCLNEVGYFDVETFGRGYGEENDWCQRAAKAGWPNFHQLNVFVYHKGGVSFAGEQNPRKTRALELLNELHPNYTKDVMDFIALDPAKAARQQLLLRILAKKDISKVLLVSHKMSGGVTQHLHELASFYKGKVHFLLLTPEVEGRSVVLSLNTNDAVYREKFIIDIAQGYDSLVSILRFIGVGHIHFHHLIGIADKIFDLKDSLQCTYDITIHDYYFINANPTLTDKNGLFAGDDFVVRDRLCGEHYPIPGGGSAKQWRAKLATWLDSSERIIFPSADTQVRFIRDFPECAQKSVIAWHPDYEAAGCYPEVKCGYQSGQKLKVLVLGAISREKGALMLDEVANDLKHEDIEFHLLGYAFRPLSDAVICHGAYSSHDLQHKLDEINPDVIWYPAQWPETYSYTLSVALEQGLPVVVPNIGAFSERVTGRNYSRVVAWDISAKKMCGLWRSLRDDPETFFAAENMPAYLDISLAIRAKDFYQHDYLQESWWQESELGRIDLKALIASIYSSAYVQVIPAARTEPQGRKEKLLAILWKLSRHPALAWGVKLIPYRLQRYVKRRLSRRAIHEIIS</sequence>
<dbReference type="Gene3D" id="3.40.50.2000">
    <property type="entry name" value="Glycogen Phosphorylase B"/>
    <property type="match status" value="1"/>
</dbReference>
<dbReference type="Pfam" id="PF00535">
    <property type="entry name" value="Glycos_transf_2"/>
    <property type="match status" value="1"/>
</dbReference>
<accession>A0AAW3WQC0</accession>
<dbReference type="InterPro" id="IPR001173">
    <property type="entry name" value="Glyco_trans_2-like"/>
</dbReference>
<dbReference type="Pfam" id="PF05159">
    <property type="entry name" value="Capsule_synth"/>
    <property type="match status" value="1"/>
</dbReference>
<dbReference type="SUPFAM" id="SSF53448">
    <property type="entry name" value="Nucleotide-diphospho-sugar transferases"/>
    <property type="match status" value="1"/>
</dbReference>
<protein>
    <submittedName>
        <fullName evidence="7">Glycosyltransferase</fullName>
    </submittedName>
</protein>
<evidence type="ECO:0000256" key="3">
    <source>
        <dbReference type="ARBA" id="ARBA00022679"/>
    </source>
</evidence>
<evidence type="ECO:0000313" key="7">
    <source>
        <dbReference type="EMBL" id="MBC3212864.1"/>
    </source>
</evidence>
<name>A0AAW3WQC0_SERFO</name>
<dbReference type="PANTHER" id="PTHR43179">
    <property type="entry name" value="RHAMNOSYLTRANSFERASE WBBL"/>
    <property type="match status" value="1"/>
</dbReference>
<dbReference type="InterPro" id="IPR007833">
    <property type="entry name" value="Capsule_polysaccharide_synth"/>
</dbReference>
<dbReference type="GO" id="GO:0015774">
    <property type="term" value="P:polysaccharide transport"/>
    <property type="evidence" value="ECO:0007669"/>
    <property type="project" value="InterPro"/>
</dbReference>
<dbReference type="PANTHER" id="PTHR43179:SF12">
    <property type="entry name" value="GALACTOFURANOSYLTRANSFERASE GLFT2"/>
    <property type="match status" value="1"/>
</dbReference>
<dbReference type="AlphaFoldDB" id="A0AAW3WQC0"/>
<keyword evidence="2" id="KW-0328">Glycosyltransferase</keyword>
<feature type="coiled-coil region" evidence="4">
    <location>
        <begin position="434"/>
        <end position="468"/>
    </location>
</feature>
<dbReference type="Gene3D" id="3.90.550.10">
    <property type="entry name" value="Spore Coat Polysaccharide Biosynthesis Protein SpsA, Chain A"/>
    <property type="match status" value="1"/>
</dbReference>
<evidence type="ECO:0000259" key="5">
    <source>
        <dbReference type="Pfam" id="PF00535"/>
    </source>
</evidence>